<protein>
    <recommendedName>
        <fullName evidence="3">beta-N-acetylhexosaminidase</fullName>
        <ecNumber evidence="3">3.2.1.52</ecNumber>
    </recommendedName>
</protein>
<dbReference type="Pfam" id="PF00728">
    <property type="entry name" value="Glyco_hydro_20"/>
    <property type="match status" value="1"/>
</dbReference>
<organism evidence="9 10">
    <name type="scientific">Sphingobacterium kitahiroshimense</name>
    <dbReference type="NCBI Taxonomy" id="470446"/>
    <lineage>
        <taxon>Bacteria</taxon>
        <taxon>Pseudomonadati</taxon>
        <taxon>Bacteroidota</taxon>
        <taxon>Sphingobacteriia</taxon>
        <taxon>Sphingobacteriales</taxon>
        <taxon>Sphingobacteriaceae</taxon>
        <taxon>Sphingobacterium</taxon>
    </lineage>
</organism>
<dbReference type="InterPro" id="IPR015882">
    <property type="entry name" value="HEX_bac_N"/>
</dbReference>
<dbReference type="CDD" id="cd06563">
    <property type="entry name" value="GH20_chitobiase-like"/>
    <property type="match status" value="1"/>
</dbReference>
<feature type="domain" description="Beta-hexosaminidase bacterial type N-terminal" evidence="8">
    <location>
        <begin position="31"/>
        <end position="162"/>
    </location>
</feature>
<dbReference type="EC" id="3.2.1.52" evidence="3"/>
<dbReference type="Gene3D" id="3.20.20.80">
    <property type="entry name" value="Glycosidases"/>
    <property type="match status" value="1"/>
</dbReference>
<dbReference type="PANTHER" id="PTHR22600:SF57">
    <property type="entry name" value="BETA-N-ACETYLHEXOSAMINIDASE"/>
    <property type="match status" value="1"/>
</dbReference>
<feature type="domain" description="Glycoside hydrolase family 20 catalytic" evidence="7">
    <location>
        <begin position="166"/>
        <end position="516"/>
    </location>
</feature>
<accession>A0ABV0BQN3</accession>
<keyword evidence="5" id="KW-0326">Glycosidase</keyword>
<dbReference type="EMBL" id="JBDJNQ010000002">
    <property type="protein sequence ID" value="MEN5377036.1"/>
    <property type="molecule type" value="Genomic_DNA"/>
</dbReference>
<dbReference type="InterPro" id="IPR025705">
    <property type="entry name" value="Beta_hexosaminidase_sua/sub"/>
</dbReference>
<comment type="similarity">
    <text evidence="2">Belongs to the glycosyl hydrolase 20 family.</text>
</comment>
<keyword evidence="4" id="KW-0378">Hydrolase</keyword>
<evidence type="ECO:0000256" key="5">
    <source>
        <dbReference type="ARBA" id="ARBA00023295"/>
    </source>
</evidence>
<gene>
    <name evidence="9" type="ORF">ABE541_07165</name>
</gene>
<dbReference type="PRINTS" id="PR00738">
    <property type="entry name" value="GLHYDRLASE20"/>
</dbReference>
<dbReference type="Proteomes" id="UP001409291">
    <property type="component" value="Unassembled WGS sequence"/>
</dbReference>
<evidence type="ECO:0000256" key="1">
    <source>
        <dbReference type="ARBA" id="ARBA00001231"/>
    </source>
</evidence>
<evidence type="ECO:0000256" key="6">
    <source>
        <dbReference type="SAM" id="SignalP"/>
    </source>
</evidence>
<evidence type="ECO:0000259" key="8">
    <source>
        <dbReference type="Pfam" id="PF02838"/>
    </source>
</evidence>
<dbReference type="SUPFAM" id="SSF55545">
    <property type="entry name" value="beta-N-acetylhexosaminidase-like domain"/>
    <property type="match status" value="1"/>
</dbReference>
<evidence type="ECO:0000313" key="9">
    <source>
        <dbReference type="EMBL" id="MEN5377036.1"/>
    </source>
</evidence>
<feature type="chain" id="PRO_5046553244" description="beta-N-acetylhexosaminidase" evidence="6">
    <location>
        <begin position="27"/>
        <end position="678"/>
    </location>
</feature>
<dbReference type="Gene3D" id="3.30.379.10">
    <property type="entry name" value="Chitobiase/beta-hexosaminidase domain 2-like"/>
    <property type="match status" value="1"/>
</dbReference>
<evidence type="ECO:0000259" key="7">
    <source>
        <dbReference type="Pfam" id="PF00728"/>
    </source>
</evidence>
<evidence type="ECO:0000256" key="2">
    <source>
        <dbReference type="ARBA" id="ARBA00006285"/>
    </source>
</evidence>
<comment type="caution">
    <text evidence="9">The sequence shown here is derived from an EMBL/GenBank/DDBJ whole genome shotgun (WGS) entry which is preliminary data.</text>
</comment>
<dbReference type="PANTHER" id="PTHR22600">
    <property type="entry name" value="BETA-HEXOSAMINIDASE"/>
    <property type="match status" value="1"/>
</dbReference>
<dbReference type="InterPro" id="IPR029018">
    <property type="entry name" value="Hex-like_dom2"/>
</dbReference>
<keyword evidence="10" id="KW-1185">Reference proteome</keyword>
<dbReference type="InterPro" id="IPR015883">
    <property type="entry name" value="Glyco_hydro_20_cat"/>
</dbReference>
<sequence length="678" mass="77370">MFYFQKTKQKCLTVLAILLLSHHVEAQDSRYSIIPKPSELTAQNGAFSINSGTTIFINKENRSEIQELAGLIKIATGFDLKIEPENTRKKGIHFVLDKGLKNSSAEGYTLDIKSDNIIVKAKTATGLYYASQTLRQLLPSTIESQSVVNNVQWSIPNVSISDIPRYNWRGYMQDVSRTFYSVDVIKKYLDVMALYKLNTFHWHLTDDQGWRIEIKKYPKLTSEKATIFHHTTHQPAERSGFYTQEQIKDVVAYAKARHITIVPEIDVPGHSWPTILVYPELGVNNNSYPNHVFPFVSSWGYWGNQFTPNTLDPTKEAVYQFLDDVFTEVTALFPGQYIHFGGDEVRHDLWEKEQHVIDFMKKNNIKTVTELQSYFVTRVSKIITSKGRKPLGWNDILTDVKNLPKETAIMSWLGADAIKKAVENGFESVATPTDPLYFDITQADRNDGTMSDLAYGNINTLEKVYEYDPSKGLTKDEEKLVLGVQANQWTALTQELKDMNIHNFPRLLALAETGWTVKNKKDFADFTARLEKHYDRLDELKVDYYKKGGFTVAKWSPATVTEEFKEMTIDVTKKVYTTGRVQAGFLFTAGKNFLEIDGVELLENGQVISADKHHALADKFRGTNKIKPFFFNFEVKQYNPKAKYTVRAKVRSVGGTDSNGNFTFNLSPYQPFTVAEPR</sequence>
<keyword evidence="6" id="KW-0732">Signal</keyword>
<reference evidence="9 10" key="1">
    <citation type="submission" date="2024-04" db="EMBL/GenBank/DDBJ databases">
        <title>WGS of bacteria from Torrens River.</title>
        <authorList>
            <person name="Wyrsch E.R."/>
            <person name="Drigo B."/>
        </authorList>
    </citation>
    <scope>NUCLEOTIDE SEQUENCE [LARGE SCALE GENOMIC DNA]</scope>
    <source>
        <strain evidence="9 10">TWI391</strain>
    </source>
</reference>
<evidence type="ECO:0000313" key="10">
    <source>
        <dbReference type="Proteomes" id="UP001409291"/>
    </source>
</evidence>
<comment type="catalytic activity">
    <reaction evidence="1">
        <text>Hydrolysis of terminal non-reducing N-acetyl-D-hexosamine residues in N-acetyl-beta-D-hexosaminides.</text>
        <dbReference type="EC" id="3.2.1.52"/>
    </reaction>
</comment>
<evidence type="ECO:0000256" key="4">
    <source>
        <dbReference type="ARBA" id="ARBA00022801"/>
    </source>
</evidence>
<dbReference type="InterPro" id="IPR017853">
    <property type="entry name" value="GH"/>
</dbReference>
<name>A0ABV0BQN3_9SPHI</name>
<dbReference type="RefSeq" id="WP_346581018.1">
    <property type="nucleotide sequence ID" value="NZ_JBDJLH010000003.1"/>
</dbReference>
<feature type="signal peptide" evidence="6">
    <location>
        <begin position="1"/>
        <end position="26"/>
    </location>
</feature>
<proteinExistence type="inferred from homology"/>
<dbReference type="Pfam" id="PF02838">
    <property type="entry name" value="Glyco_hydro_20b"/>
    <property type="match status" value="1"/>
</dbReference>
<dbReference type="SUPFAM" id="SSF51445">
    <property type="entry name" value="(Trans)glycosidases"/>
    <property type="match status" value="1"/>
</dbReference>
<evidence type="ECO:0000256" key="3">
    <source>
        <dbReference type="ARBA" id="ARBA00012663"/>
    </source>
</evidence>